<dbReference type="Proteomes" id="UP001500683">
    <property type="component" value="Unassembled WGS sequence"/>
</dbReference>
<protein>
    <submittedName>
        <fullName evidence="2">Uncharacterized protein</fullName>
    </submittedName>
</protein>
<keyword evidence="3" id="KW-1185">Reference proteome</keyword>
<evidence type="ECO:0000256" key="1">
    <source>
        <dbReference type="SAM" id="MobiDB-lite"/>
    </source>
</evidence>
<name>A0ABP7WA21_9ACTN</name>
<sequence>MNAESGEDARWPPRDRAWDSRCSPARILKRLGGFRPQPRRQDLEDGAARADALKEAGTARAGSPAPTPAQYDGYLTVCPPKTARVIALDHTTVAALPTTFPSSSPQLWLGLFPEDAGRACGV</sequence>
<dbReference type="EMBL" id="BAAAZG010000037">
    <property type="protein sequence ID" value="GAA4084514.1"/>
    <property type="molecule type" value="Genomic_DNA"/>
</dbReference>
<organism evidence="2 3">
    <name type="scientific">Actinomadura miaoliensis</name>
    <dbReference type="NCBI Taxonomy" id="430685"/>
    <lineage>
        <taxon>Bacteria</taxon>
        <taxon>Bacillati</taxon>
        <taxon>Actinomycetota</taxon>
        <taxon>Actinomycetes</taxon>
        <taxon>Streptosporangiales</taxon>
        <taxon>Thermomonosporaceae</taxon>
        <taxon>Actinomadura</taxon>
    </lineage>
</organism>
<gene>
    <name evidence="2" type="ORF">GCM10022214_50460</name>
</gene>
<reference evidence="3" key="1">
    <citation type="journal article" date="2019" name="Int. J. Syst. Evol. Microbiol.">
        <title>The Global Catalogue of Microorganisms (GCM) 10K type strain sequencing project: providing services to taxonomists for standard genome sequencing and annotation.</title>
        <authorList>
            <consortium name="The Broad Institute Genomics Platform"/>
            <consortium name="The Broad Institute Genome Sequencing Center for Infectious Disease"/>
            <person name="Wu L."/>
            <person name="Ma J."/>
        </authorList>
    </citation>
    <scope>NUCLEOTIDE SEQUENCE [LARGE SCALE GENOMIC DNA]</scope>
    <source>
        <strain evidence="3">JCM 16702</strain>
    </source>
</reference>
<comment type="caution">
    <text evidence="2">The sequence shown here is derived from an EMBL/GenBank/DDBJ whole genome shotgun (WGS) entry which is preliminary data.</text>
</comment>
<proteinExistence type="predicted"/>
<feature type="region of interest" description="Disordered" evidence="1">
    <location>
        <begin position="33"/>
        <end position="71"/>
    </location>
</feature>
<feature type="compositionally biased region" description="Basic and acidic residues" evidence="1">
    <location>
        <begin position="39"/>
        <end position="54"/>
    </location>
</feature>
<evidence type="ECO:0000313" key="2">
    <source>
        <dbReference type="EMBL" id="GAA4084514.1"/>
    </source>
</evidence>
<accession>A0ABP7WA21</accession>
<evidence type="ECO:0000313" key="3">
    <source>
        <dbReference type="Proteomes" id="UP001500683"/>
    </source>
</evidence>